<dbReference type="InterPro" id="IPR010208">
    <property type="entry name" value="Ion_transpt_RnfC/RsxC"/>
</dbReference>
<feature type="binding site" evidence="8">
    <location>
        <position position="406"/>
    </location>
    <ligand>
        <name>[4Fe-4S] cluster</name>
        <dbReference type="ChEBI" id="CHEBI:49883"/>
        <label>2</label>
    </ligand>
</feature>
<feature type="binding site" evidence="8">
    <location>
        <position position="367"/>
    </location>
    <ligand>
        <name>[4Fe-4S] cluster</name>
        <dbReference type="ChEBI" id="CHEBI:49883"/>
        <label>1</label>
    </ligand>
</feature>
<dbReference type="EMBL" id="AFZE01000003">
    <property type="protein sequence ID" value="EHL16406.1"/>
    <property type="molecule type" value="Genomic_DNA"/>
</dbReference>
<feature type="binding site" evidence="8">
    <location>
        <position position="370"/>
    </location>
    <ligand>
        <name>[4Fe-4S] cluster</name>
        <dbReference type="ChEBI" id="CHEBI:49883"/>
        <label>1</label>
    </ligand>
</feature>
<dbReference type="Gene3D" id="3.40.50.11540">
    <property type="entry name" value="NADH-ubiquinone oxidoreductase 51kDa subunit"/>
    <property type="match status" value="1"/>
</dbReference>
<keyword evidence="2 8" id="KW-0004">4Fe-4S</keyword>
<dbReference type="NCBIfam" id="TIGR01945">
    <property type="entry name" value="rnfC"/>
    <property type="match status" value="1"/>
</dbReference>
<dbReference type="Pfam" id="PF13375">
    <property type="entry name" value="RnfC_N"/>
    <property type="match status" value="1"/>
</dbReference>
<dbReference type="BioCyc" id="EBAC796937-HMP:GMGH-1250-MONOMER"/>
<evidence type="ECO:0000256" key="9">
    <source>
        <dbReference type="SAM" id="MobiDB-lite"/>
    </source>
</evidence>
<dbReference type="InterPro" id="IPR011538">
    <property type="entry name" value="Nuo51_FMN-bd"/>
</dbReference>
<comment type="caution">
    <text evidence="11">The sequence shown here is derived from an EMBL/GenBank/DDBJ whole genome shotgun (WGS) entry which is preliminary data.</text>
</comment>
<dbReference type="GO" id="GO:0022900">
    <property type="term" value="P:electron transport chain"/>
    <property type="evidence" value="ECO:0007669"/>
    <property type="project" value="UniProtKB-UniRule"/>
</dbReference>
<feature type="binding site" evidence="8">
    <location>
        <position position="409"/>
    </location>
    <ligand>
        <name>[4Fe-4S] cluster</name>
        <dbReference type="ChEBI" id="CHEBI:49883"/>
        <label>2</label>
    </ligand>
</feature>
<dbReference type="PANTHER" id="PTHR43034:SF2">
    <property type="entry name" value="ION-TRANSLOCATING OXIDOREDUCTASE COMPLEX SUBUNIT C"/>
    <property type="match status" value="1"/>
</dbReference>
<proteinExistence type="inferred from homology"/>
<dbReference type="EC" id="7.-.-.-" evidence="8"/>
<comment type="cofactor">
    <cofactor evidence="8">
        <name>[4Fe-4S] cluster</name>
        <dbReference type="ChEBI" id="CHEBI:49883"/>
    </cofactor>
    <text evidence="8">Binds 2 [4Fe-4S] clusters per subunit.</text>
</comment>
<comment type="similarity">
    <text evidence="8">Belongs to the 4Fe4S bacterial-type ferredoxin family. RnfC subfamily.</text>
</comment>
<feature type="region of interest" description="Disordered" evidence="9">
    <location>
        <begin position="1"/>
        <end position="21"/>
    </location>
</feature>
<keyword evidence="3 8" id="KW-0479">Metal-binding</keyword>
<dbReference type="InterPro" id="IPR037225">
    <property type="entry name" value="Nuo51_FMN-bd_sf"/>
</dbReference>
<keyword evidence="8" id="KW-1003">Cell membrane</keyword>
<evidence type="ECO:0000256" key="7">
    <source>
        <dbReference type="ARBA" id="ARBA00023014"/>
    </source>
</evidence>
<dbReference type="AlphaFoldDB" id="G9WYJ5"/>
<organism evidence="11 12">
    <name type="scientific">Peptoanaerobacter stomatis</name>
    <dbReference type="NCBI Taxonomy" id="796937"/>
    <lineage>
        <taxon>Bacteria</taxon>
        <taxon>Bacillati</taxon>
        <taxon>Bacillota</taxon>
        <taxon>Clostridia</taxon>
        <taxon>Peptostreptococcales</taxon>
        <taxon>Filifactoraceae</taxon>
        <taxon>Peptoanaerobacter</taxon>
    </lineage>
</organism>
<evidence type="ECO:0000313" key="11">
    <source>
        <dbReference type="EMBL" id="EHL16406.1"/>
    </source>
</evidence>
<comment type="subunit">
    <text evidence="8">The complex is composed of six subunits: RnfA, RnfB, RnfC, RnfD, RnfE and RnfG.</text>
</comment>
<dbReference type="InterPro" id="IPR017900">
    <property type="entry name" value="4Fe4S_Fe_S_CS"/>
</dbReference>
<dbReference type="Proteomes" id="UP000006437">
    <property type="component" value="Unassembled WGS sequence"/>
</dbReference>
<evidence type="ECO:0000256" key="3">
    <source>
        <dbReference type="ARBA" id="ARBA00022723"/>
    </source>
</evidence>
<feature type="binding site" evidence="8">
    <location>
        <position position="377"/>
    </location>
    <ligand>
        <name>[4Fe-4S] cluster</name>
        <dbReference type="ChEBI" id="CHEBI:49883"/>
        <label>2</label>
    </ligand>
</feature>
<feature type="binding site" evidence="8">
    <location>
        <position position="373"/>
    </location>
    <ligand>
        <name>[4Fe-4S] cluster</name>
        <dbReference type="ChEBI" id="CHEBI:49883"/>
        <label>1</label>
    </ligand>
</feature>
<keyword evidence="5 8" id="KW-0249">Electron transport</keyword>
<evidence type="ECO:0000256" key="1">
    <source>
        <dbReference type="ARBA" id="ARBA00022448"/>
    </source>
</evidence>
<dbReference type="SUPFAM" id="SSF46548">
    <property type="entry name" value="alpha-helical ferredoxin"/>
    <property type="match status" value="1"/>
</dbReference>
<dbReference type="GO" id="GO:0046872">
    <property type="term" value="F:metal ion binding"/>
    <property type="evidence" value="ECO:0007669"/>
    <property type="project" value="UniProtKB-KW"/>
</dbReference>
<reference evidence="11 12" key="1">
    <citation type="submission" date="2011-08" db="EMBL/GenBank/DDBJ databases">
        <title>The Genome Sequence of Eubacteriaceae bacterium ACC19a.</title>
        <authorList>
            <consortium name="The Broad Institute Genome Sequencing Platform"/>
            <person name="Earl A."/>
            <person name="Ward D."/>
            <person name="Feldgarden M."/>
            <person name="Gevers D."/>
            <person name="Sizova M."/>
            <person name="Hazen A."/>
            <person name="Epstein S."/>
            <person name="Young S.K."/>
            <person name="Zeng Q."/>
            <person name="Gargeya S."/>
            <person name="Fitzgerald M."/>
            <person name="Haas B."/>
            <person name="Abouelleil A."/>
            <person name="Alvarado L."/>
            <person name="Arachchi H.M."/>
            <person name="Berlin A."/>
            <person name="Brown A."/>
            <person name="Chapman S.B."/>
            <person name="Chen Z."/>
            <person name="Dunbar C."/>
            <person name="Freedman E."/>
            <person name="Gearin G."/>
            <person name="Gellesch M."/>
            <person name="Goldberg J."/>
            <person name="Griggs A."/>
            <person name="Gujja S."/>
            <person name="Heiman D."/>
            <person name="Howarth C."/>
            <person name="Larson L."/>
            <person name="Lui A."/>
            <person name="MacDonald P.J.P."/>
            <person name="Montmayeur A."/>
            <person name="Murphy C."/>
            <person name="Neiman D."/>
            <person name="Pearson M."/>
            <person name="Priest M."/>
            <person name="Roberts A."/>
            <person name="Saif S."/>
            <person name="Shea T."/>
            <person name="Shenoy N."/>
            <person name="Sisk P."/>
            <person name="Stolte C."/>
            <person name="Sykes S."/>
            <person name="Wortman J."/>
            <person name="Nusbaum C."/>
            <person name="Birren B."/>
        </authorList>
    </citation>
    <scope>NUCLEOTIDE SEQUENCE [LARGE SCALE GENOMIC DNA]</scope>
    <source>
        <strain evidence="11 12">ACC19a</strain>
    </source>
</reference>
<dbReference type="GO" id="GO:0051539">
    <property type="term" value="F:4 iron, 4 sulfur cluster binding"/>
    <property type="evidence" value="ECO:0007669"/>
    <property type="project" value="UniProtKB-KW"/>
</dbReference>
<keyword evidence="8" id="KW-0472">Membrane</keyword>
<keyword evidence="4 8" id="KW-0677">Repeat</keyword>
<keyword evidence="6 8" id="KW-0408">Iron</keyword>
<sequence length="453" mass="49020">MQLTTFRGGIHPKHNKSTTEHSAIEYLDAPDKVYIPLIQNIGAPCSSLVKKNDIVKVGQKIGEPLGFVSAPIHSSVSGKVIDVKKILVNTGEKADCVIIENDKEYTIHEDIKPYGTIEELSKERLLEIVKEIGLVGMGGATFPTHVKLNPPKDKVVDAIILNGAECEPYLTADHRLMLEQTKDVVDGLRAILKITSVENGYIGIEDNKPDCIEAIKKEVEKYPNIKVVTLKTKYPQGAEKQLINVCTGREVPSGGLPADAGAIVDNVATAAQIAKSLRTGLPLIERICTVTGGAIANPKNVMFKIGTLYSDIVEMTGGFKEDPAKVISGGPMMGVALANINVPANKGTSGILCFTQKEAEIGETQNCIRCAKCVGVCPAGLEPIYISAHTLKDNFEKAEEYRALDCIECGSCSFICPSKRPLLQSIRVAKREIMAMRRKAQEKAKAEAEKNAK</sequence>
<keyword evidence="8" id="KW-1278">Translocase</keyword>
<dbReference type="Pfam" id="PF10531">
    <property type="entry name" value="SLBB"/>
    <property type="match status" value="1"/>
</dbReference>
<dbReference type="HAMAP" id="MF_00461">
    <property type="entry name" value="RsxC_RnfC"/>
    <property type="match status" value="1"/>
</dbReference>
<dbReference type="GO" id="GO:0009055">
    <property type="term" value="F:electron transfer activity"/>
    <property type="evidence" value="ECO:0007669"/>
    <property type="project" value="InterPro"/>
</dbReference>
<dbReference type="Gene3D" id="3.30.70.20">
    <property type="match status" value="1"/>
</dbReference>
<name>G9WYJ5_9FIRM</name>
<evidence type="ECO:0000256" key="5">
    <source>
        <dbReference type="ARBA" id="ARBA00022982"/>
    </source>
</evidence>
<dbReference type="InterPro" id="IPR026902">
    <property type="entry name" value="RnfC_N"/>
</dbReference>
<feature type="domain" description="4Fe-4S ferredoxin-type" evidence="10">
    <location>
        <begin position="397"/>
        <end position="426"/>
    </location>
</feature>
<dbReference type="PATRIC" id="fig|796937.3.peg.439"/>
<evidence type="ECO:0000256" key="4">
    <source>
        <dbReference type="ARBA" id="ARBA00022737"/>
    </source>
</evidence>
<protein>
    <recommendedName>
        <fullName evidence="8">Ion-translocating oxidoreductase complex subunit C</fullName>
        <ecNumber evidence="8">7.-.-.-</ecNumber>
    </recommendedName>
    <alternativeName>
        <fullName evidence="8">Rnf electron transport complex subunit C</fullName>
    </alternativeName>
</protein>
<dbReference type="PANTHER" id="PTHR43034">
    <property type="entry name" value="ION-TRANSLOCATING OXIDOREDUCTASE COMPLEX SUBUNIT C"/>
    <property type="match status" value="1"/>
</dbReference>
<evidence type="ECO:0000256" key="8">
    <source>
        <dbReference type="HAMAP-Rule" id="MF_00461"/>
    </source>
</evidence>
<dbReference type="HOGENOM" id="CLU_010808_6_0_9"/>
<feature type="binding site" evidence="8">
    <location>
        <position position="416"/>
    </location>
    <ligand>
        <name>[4Fe-4S] cluster</name>
        <dbReference type="ChEBI" id="CHEBI:49883"/>
        <label>1</label>
    </ligand>
</feature>
<dbReference type="InterPro" id="IPR019554">
    <property type="entry name" value="Soluble_ligand-bd"/>
</dbReference>
<dbReference type="InterPro" id="IPR017896">
    <property type="entry name" value="4Fe4S_Fe-S-bd"/>
</dbReference>
<dbReference type="RefSeq" id="WP_009525481.1">
    <property type="nucleotide sequence ID" value="NZ_JH414552.1"/>
</dbReference>
<dbReference type="Pfam" id="PF01512">
    <property type="entry name" value="Complex1_51K"/>
    <property type="match status" value="1"/>
</dbReference>
<comment type="subcellular location">
    <subcellularLocation>
        <location evidence="8">Cell membrane</location>
        <topology evidence="8">Peripheral membrane protein</topology>
    </subcellularLocation>
</comment>
<dbReference type="GO" id="GO:0005886">
    <property type="term" value="C:plasma membrane"/>
    <property type="evidence" value="ECO:0007669"/>
    <property type="project" value="UniProtKB-SubCell"/>
</dbReference>
<dbReference type="Pfam" id="PF13237">
    <property type="entry name" value="Fer4_10"/>
    <property type="match status" value="1"/>
</dbReference>
<evidence type="ECO:0000259" key="10">
    <source>
        <dbReference type="PROSITE" id="PS51379"/>
    </source>
</evidence>
<dbReference type="SUPFAM" id="SSF142019">
    <property type="entry name" value="Nqo1 FMN-binding domain-like"/>
    <property type="match status" value="1"/>
</dbReference>
<gene>
    <name evidence="8" type="primary">rnfC</name>
    <name evidence="11" type="ORF">HMPREF9629_01246</name>
</gene>
<evidence type="ECO:0000256" key="2">
    <source>
        <dbReference type="ARBA" id="ARBA00022485"/>
    </source>
</evidence>
<keyword evidence="7 8" id="KW-0411">Iron-sulfur</keyword>
<dbReference type="NCBIfam" id="NF003454">
    <property type="entry name" value="PRK05035.1"/>
    <property type="match status" value="1"/>
</dbReference>
<evidence type="ECO:0000256" key="6">
    <source>
        <dbReference type="ARBA" id="ARBA00023004"/>
    </source>
</evidence>
<keyword evidence="1 8" id="KW-0813">Transport</keyword>
<comment type="function">
    <text evidence="8">Part of a membrane-bound complex that couples electron transfer with translocation of ions across the membrane.</text>
</comment>
<feature type="domain" description="4Fe-4S ferredoxin-type" evidence="10">
    <location>
        <begin position="357"/>
        <end position="389"/>
    </location>
</feature>
<feature type="binding site" evidence="8">
    <location>
        <position position="412"/>
    </location>
    <ligand>
        <name>[4Fe-4S] cluster</name>
        <dbReference type="ChEBI" id="CHEBI:49883"/>
        <label>2</label>
    </ligand>
</feature>
<dbReference type="PROSITE" id="PS51379">
    <property type="entry name" value="4FE4S_FER_2"/>
    <property type="match status" value="2"/>
</dbReference>
<accession>G9WYJ5</accession>
<dbReference type="PROSITE" id="PS00198">
    <property type="entry name" value="4FE4S_FER_1"/>
    <property type="match status" value="1"/>
</dbReference>
<evidence type="ECO:0000313" key="12">
    <source>
        <dbReference type="Proteomes" id="UP000006437"/>
    </source>
</evidence>